<reference evidence="1" key="2">
    <citation type="submission" date="2020-06" db="EMBL/GenBank/DDBJ databases">
        <title>Helianthus annuus Genome sequencing and assembly Release 2.</title>
        <authorList>
            <person name="Gouzy J."/>
            <person name="Langlade N."/>
            <person name="Munos S."/>
        </authorList>
    </citation>
    <scope>NUCLEOTIDE SEQUENCE</scope>
    <source>
        <tissue evidence="1">Leaves</tissue>
    </source>
</reference>
<evidence type="ECO:0000313" key="2">
    <source>
        <dbReference type="Proteomes" id="UP000215914"/>
    </source>
</evidence>
<accession>A0A9K3E3U1</accession>
<sequence length="54" mass="5906">MYVATVLDQVKETLSHDNSSDHGPKTPATVSSILIELHRSCKGFASAGFWRSND</sequence>
<evidence type="ECO:0000313" key="1">
    <source>
        <dbReference type="EMBL" id="KAF5765546.1"/>
    </source>
</evidence>
<protein>
    <submittedName>
        <fullName evidence="1">Uncharacterized protein</fullName>
    </submittedName>
</protein>
<dbReference type="Proteomes" id="UP000215914">
    <property type="component" value="Unassembled WGS sequence"/>
</dbReference>
<keyword evidence="2" id="KW-1185">Reference proteome</keyword>
<name>A0A9K3E3U1_HELAN</name>
<organism evidence="1 2">
    <name type="scientific">Helianthus annuus</name>
    <name type="common">Common sunflower</name>
    <dbReference type="NCBI Taxonomy" id="4232"/>
    <lineage>
        <taxon>Eukaryota</taxon>
        <taxon>Viridiplantae</taxon>
        <taxon>Streptophyta</taxon>
        <taxon>Embryophyta</taxon>
        <taxon>Tracheophyta</taxon>
        <taxon>Spermatophyta</taxon>
        <taxon>Magnoliopsida</taxon>
        <taxon>eudicotyledons</taxon>
        <taxon>Gunneridae</taxon>
        <taxon>Pentapetalae</taxon>
        <taxon>asterids</taxon>
        <taxon>campanulids</taxon>
        <taxon>Asterales</taxon>
        <taxon>Asteraceae</taxon>
        <taxon>Asteroideae</taxon>
        <taxon>Heliantheae alliance</taxon>
        <taxon>Heliantheae</taxon>
        <taxon>Helianthus</taxon>
    </lineage>
</organism>
<dbReference type="AlphaFoldDB" id="A0A9K3E3U1"/>
<proteinExistence type="predicted"/>
<gene>
    <name evidence="1" type="ORF">HanXRQr2_Chr15g0704981</name>
</gene>
<reference evidence="1" key="1">
    <citation type="journal article" date="2017" name="Nature">
        <title>The sunflower genome provides insights into oil metabolism, flowering and Asterid evolution.</title>
        <authorList>
            <person name="Badouin H."/>
            <person name="Gouzy J."/>
            <person name="Grassa C.J."/>
            <person name="Murat F."/>
            <person name="Staton S.E."/>
            <person name="Cottret L."/>
            <person name="Lelandais-Briere C."/>
            <person name="Owens G.L."/>
            <person name="Carrere S."/>
            <person name="Mayjonade B."/>
            <person name="Legrand L."/>
            <person name="Gill N."/>
            <person name="Kane N.C."/>
            <person name="Bowers J.E."/>
            <person name="Hubner S."/>
            <person name="Bellec A."/>
            <person name="Berard A."/>
            <person name="Berges H."/>
            <person name="Blanchet N."/>
            <person name="Boniface M.C."/>
            <person name="Brunel D."/>
            <person name="Catrice O."/>
            <person name="Chaidir N."/>
            <person name="Claudel C."/>
            <person name="Donnadieu C."/>
            <person name="Faraut T."/>
            <person name="Fievet G."/>
            <person name="Helmstetter N."/>
            <person name="King M."/>
            <person name="Knapp S.J."/>
            <person name="Lai Z."/>
            <person name="Le Paslier M.C."/>
            <person name="Lippi Y."/>
            <person name="Lorenzon L."/>
            <person name="Mandel J.R."/>
            <person name="Marage G."/>
            <person name="Marchand G."/>
            <person name="Marquand E."/>
            <person name="Bret-Mestries E."/>
            <person name="Morien E."/>
            <person name="Nambeesan S."/>
            <person name="Nguyen T."/>
            <person name="Pegot-Espagnet P."/>
            <person name="Pouilly N."/>
            <person name="Raftis F."/>
            <person name="Sallet E."/>
            <person name="Schiex T."/>
            <person name="Thomas J."/>
            <person name="Vandecasteele C."/>
            <person name="Vares D."/>
            <person name="Vear F."/>
            <person name="Vautrin S."/>
            <person name="Crespi M."/>
            <person name="Mangin B."/>
            <person name="Burke J.M."/>
            <person name="Salse J."/>
            <person name="Munos S."/>
            <person name="Vincourt P."/>
            <person name="Rieseberg L.H."/>
            <person name="Langlade N.B."/>
        </authorList>
    </citation>
    <scope>NUCLEOTIDE SEQUENCE</scope>
    <source>
        <tissue evidence="1">Leaves</tissue>
    </source>
</reference>
<comment type="caution">
    <text evidence="1">The sequence shown here is derived from an EMBL/GenBank/DDBJ whole genome shotgun (WGS) entry which is preliminary data.</text>
</comment>
<dbReference type="EMBL" id="MNCJ02000330">
    <property type="protein sequence ID" value="KAF5765546.1"/>
    <property type="molecule type" value="Genomic_DNA"/>
</dbReference>
<dbReference type="Gramene" id="mRNA:HanXRQr2_Chr15g0704981">
    <property type="protein sequence ID" value="mRNA:HanXRQr2_Chr15g0704981"/>
    <property type="gene ID" value="HanXRQr2_Chr15g0704981"/>
</dbReference>